<proteinExistence type="predicted"/>
<evidence type="ECO:0000313" key="2">
    <source>
        <dbReference type="EMBL" id="KAG6511853.1"/>
    </source>
</evidence>
<dbReference type="AlphaFoldDB" id="A0A8J5GUL1"/>
<protein>
    <recommendedName>
        <fullName evidence="1">Nudix hydrolase domain-containing protein</fullName>
    </recommendedName>
</protein>
<organism evidence="2 3">
    <name type="scientific">Zingiber officinale</name>
    <name type="common">Ginger</name>
    <name type="synonym">Amomum zingiber</name>
    <dbReference type="NCBI Taxonomy" id="94328"/>
    <lineage>
        <taxon>Eukaryota</taxon>
        <taxon>Viridiplantae</taxon>
        <taxon>Streptophyta</taxon>
        <taxon>Embryophyta</taxon>
        <taxon>Tracheophyta</taxon>
        <taxon>Spermatophyta</taxon>
        <taxon>Magnoliopsida</taxon>
        <taxon>Liliopsida</taxon>
        <taxon>Zingiberales</taxon>
        <taxon>Zingiberaceae</taxon>
        <taxon>Zingiber</taxon>
    </lineage>
</organism>
<dbReference type="InterPro" id="IPR015797">
    <property type="entry name" value="NUDIX_hydrolase-like_dom_sf"/>
</dbReference>
<feature type="domain" description="Nudix hydrolase" evidence="1">
    <location>
        <begin position="82"/>
        <end position="212"/>
    </location>
</feature>
<dbReference type="EMBL" id="JACMSC010000008">
    <property type="protein sequence ID" value="KAG6511853.1"/>
    <property type="molecule type" value="Genomic_DNA"/>
</dbReference>
<dbReference type="Proteomes" id="UP000734854">
    <property type="component" value="Unassembled WGS sequence"/>
</dbReference>
<accession>A0A8J5GUL1</accession>
<dbReference type="Gene3D" id="3.90.79.10">
    <property type="entry name" value="Nucleoside Triphosphate Pyrophosphohydrolase"/>
    <property type="match status" value="1"/>
</dbReference>
<comment type="caution">
    <text evidence="2">The sequence shown here is derived from an EMBL/GenBank/DDBJ whole genome shotgun (WGS) entry which is preliminary data.</text>
</comment>
<sequence>MRTTRTWTERPYEALLFPGIGFRVFPAQLRWKAKKASFGARPIYHFGRARLLTLCQDLRAKGQSQFGGQCAAHHLCRLPAAPLRLDKSLSLLVRSSCVPQLRILLAKVAPLVAAKFSPGLLKERGDLPRSMSPALGKCLSYPIFYELLLQGGIEGEEDARISAFRELKEETGVTSAEILAEVPYWLTYDFPPEAKEKLNKLWGIDWKGQAQK</sequence>
<reference evidence="2 3" key="1">
    <citation type="submission" date="2020-08" db="EMBL/GenBank/DDBJ databases">
        <title>Plant Genome Project.</title>
        <authorList>
            <person name="Zhang R.-G."/>
        </authorList>
    </citation>
    <scope>NUCLEOTIDE SEQUENCE [LARGE SCALE GENOMIC DNA]</scope>
    <source>
        <tissue evidence="2">Rhizome</tissue>
    </source>
</reference>
<dbReference type="PANTHER" id="PTHR48245:SF1">
    <property type="match status" value="1"/>
</dbReference>
<dbReference type="SUPFAM" id="SSF55811">
    <property type="entry name" value="Nudix"/>
    <property type="match status" value="1"/>
</dbReference>
<evidence type="ECO:0000259" key="1">
    <source>
        <dbReference type="PROSITE" id="PS51462"/>
    </source>
</evidence>
<name>A0A8J5GUL1_ZINOF</name>
<dbReference type="PANTHER" id="PTHR48245">
    <property type="match status" value="1"/>
</dbReference>
<keyword evidence="3" id="KW-1185">Reference proteome</keyword>
<evidence type="ECO:0000313" key="3">
    <source>
        <dbReference type="Proteomes" id="UP000734854"/>
    </source>
</evidence>
<dbReference type="PROSITE" id="PS51462">
    <property type="entry name" value="NUDIX"/>
    <property type="match status" value="1"/>
</dbReference>
<dbReference type="InterPro" id="IPR000086">
    <property type="entry name" value="NUDIX_hydrolase_dom"/>
</dbReference>
<dbReference type="Pfam" id="PF00293">
    <property type="entry name" value="NUDIX"/>
    <property type="match status" value="1"/>
</dbReference>
<gene>
    <name evidence="2" type="ORF">ZIOFF_029931</name>
</gene>